<name>A0ABQ9LZF3_HEVBR</name>
<comment type="caution">
    <text evidence="7">The sequence shown here is derived from an EMBL/GenBank/DDBJ whole genome shotgun (WGS) entry which is preliminary data.</text>
</comment>
<evidence type="ECO:0000313" key="7">
    <source>
        <dbReference type="EMBL" id="KAJ9173399.1"/>
    </source>
</evidence>
<evidence type="ECO:0000313" key="8">
    <source>
        <dbReference type="Proteomes" id="UP001174677"/>
    </source>
</evidence>
<protein>
    <submittedName>
        <fullName evidence="7">Uncharacterized protein</fullName>
    </submittedName>
</protein>
<evidence type="ECO:0000256" key="1">
    <source>
        <dbReference type="ARBA" id="ARBA00004123"/>
    </source>
</evidence>
<evidence type="ECO:0000256" key="6">
    <source>
        <dbReference type="SAM" id="MobiDB-lite"/>
    </source>
</evidence>
<feature type="compositionally biased region" description="Low complexity" evidence="6">
    <location>
        <begin position="62"/>
        <end position="71"/>
    </location>
</feature>
<evidence type="ECO:0000256" key="2">
    <source>
        <dbReference type="ARBA" id="ARBA00023015"/>
    </source>
</evidence>
<keyword evidence="4" id="KW-0539">Nucleus</keyword>
<accession>A0ABQ9LZF3</accession>
<evidence type="ECO:0000256" key="3">
    <source>
        <dbReference type="ARBA" id="ARBA00023163"/>
    </source>
</evidence>
<evidence type="ECO:0000256" key="4">
    <source>
        <dbReference type="ARBA" id="ARBA00023242"/>
    </source>
</evidence>
<dbReference type="PANTHER" id="PTHR31636">
    <property type="entry name" value="OSJNBA0084A10.13 PROTEIN-RELATED"/>
    <property type="match status" value="1"/>
</dbReference>
<proteinExistence type="inferred from homology"/>
<keyword evidence="2" id="KW-0805">Transcription regulation</keyword>
<feature type="compositionally biased region" description="Basic and acidic residues" evidence="6">
    <location>
        <begin position="99"/>
        <end position="111"/>
    </location>
</feature>
<feature type="compositionally biased region" description="Low complexity" evidence="6">
    <location>
        <begin position="81"/>
        <end position="97"/>
    </location>
</feature>
<feature type="region of interest" description="SAW" evidence="5">
    <location>
        <begin position="716"/>
        <end position="787"/>
    </location>
</feature>
<comment type="subcellular location">
    <subcellularLocation>
        <location evidence="1">Nucleus</location>
    </subcellularLocation>
</comment>
<dbReference type="PROSITE" id="PS50985">
    <property type="entry name" value="GRAS"/>
    <property type="match status" value="1"/>
</dbReference>
<reference evidence="7" key="1">
    <citation type="journal article" date="2023" name="Plant Biotechnol. J.">
        <title>Chromosome-level wild Hevea brasiliensis genome provides new tools for genomic-assisted breeding and valuable loci to elevate rubber yield.</title>
        <authorList>
            <person name="Cheng H."/>
            <person name="Song X."/>
            <person name="Hu Y."/>
            <person name="Wu T."/>
            <person name="Yang Q."/>
            <person name="An Z."/>
            <person name="Feng S."/>
            <person name="Deng Z."/>
            <person name="Wu W."/>
            <person name="Zeng X."/>
            <person name="Tu M."/>
            <person name="Wang X."/>
            <person name="Huang H."/>
        </authorList>
    </citation>
    <scope>NUCLEOTIDE SEQUENCE</scope>
    <source>
        <strain evidence="7">MT/VB/25A 57/8</strain>
    </source>
</reference>
<gene>
    <name evidence="7" type="ORF">P3X46_016538</name>
</gene>
<dbReference type="Pfam" id="PF03514">
    <property type="entry name" value="GRAS"/>
    <property type="match status" value="1"/>
</dbReference>
<keyword evidence="3" id="KW-0804">Transcription</keyword>
<dbReference type="InterPro" id="IPR005202">
    <property type="entry name" value="TF_GRAS"/>
</dbReference>
<sequence length="788" mass="86327">MSGMPFHLQGKGGLDIDIAAFASICSKKNTRKEKLQQHEVNSFASPEPTSVLHMRRSPSPPTSASTLSSSFNGGGGGGGNSTDNTTTTTTPSTTTATEKGVKPVSNERKDEWATELQPIPSGLEIVSTGERCGLGLEDWENMLSETNQEQSLSRWIAGDVDESFGLRQLLQGGNNPPDFDGNGVGGLGIVDQGPGFEGICGIAGGFPSIGTNLSPFPASGFPSTNNNSNGNGKVGSGLVTSPSSSAGLVNYRGVGLGSNNNSNCSIQNPVFGSPASSVPLPATLPTGMLYHHNLQHQIGAQEEKPLVLNPQMLMNQQYPHNPHCQNPNFFLPLSFPQQENHLLQPQQKRHNSGGIDPISQMIPKLQFNDPGHEILLRKQQQQHQQHPGFPQGMQFLHPHLQQKPLVVKKEEVAAQHQQQQHQNALLDQLYKTAELVGTGNFSHAQGILARLNQQLSPIGKPLHRAAFYFKEALQLLLLMNNNPVTALPSRSPSPFDVIYKMGAYKVFSEVSPLIQFVNFTCNQALLEALSDADRIHIIDFDIGFGAQWASFMQELPRNRGAPSLKITAFASPSTHHPVEVLLMRENLTQFANEVGISFELDVVNFDSLEQNCYSLSIFRPSENEAVAVNFPIWSSSNQPSALPSLLRFIKQLSPKIVVSLDRGCDRTDLPFPQHILHALQSYIHLLESLDAVNVASDVVNKIEKFLLQPRIESTVLGRLRAPEKMPNWKTIFASAGFSPVPFSNFTETQAECVVKRTPVRGFHVEKRQALLVLCWQRRELISASAWRC</sequence>
<organism evidence="7 8">
    <name type="scientific">Hevea brasiliensis</name>
    <name type="common">Para rubber tree</name>
    <name type="synonym">Siphonia brasiliensis</name>
    <dbReference type="NCBI Taxonomy" id="3981"/>
    <lineage>
        <taxon>Eukaryota</taxon>
        <taxon>Viridiplantae</taxon>
        <taxon>Streptophyta</taxon>
        <taxon>Embryophyta</taxon>
        <taxon>Tracheophyta</taxon>
        <taxon>Spermatophyta</taxon>
        <taxon>Magnoliopsida</taxon>
        <taxon>eudicotyledons</taxon>
        <taxon>Gunneridae</taxon>
        <taxon>Pentapetalae</taxon>
        <taxon>rosids</taxon>
        <taxon>fabids</taxon>
        <taxon>Malpighiales</taxon>
        <taxon>Euphorbiaceae</taxon>
        <taxon>Crotonoideae</taxon>
        <taxon>Micrandreae</taxon>
        <taxon>Hevea</taxon>
    </lineage>
</organism>
<dbReference type="Proteomes" id="UP001174677">
    <property type="component" value="Chromosome 9"/>
</dbReference>
<feature type="short sequence motif" description="VHIID" evidence="5">
    <location>
        <begin position="535"/>
        <end position="539"/>
    </location>
</feature>
<keyword evidence="8" id="KW-1185">Reference proteome</keyword>
<feature type="region of interest" description="Disordered" evidence="6">
    <location>
        <begin position="32"/>
        <end position="111"/>
    </location>
</feature>
<comment type="similarity">
    <text evidence="5">Belongs to the GRAS family.</text>
</comment>
<comment type="caution">
    <text evidence="5">Lacks conserved residue(s) required for the propagation of feature annotation.</text>
</comment>
<dbReference type="EMBL" id="JARPOI010000009">
    <property type="protein sequence ID" value="KAJ9173399.1"/>
    <property type="molecule type" value="Genomic_DNA"/>
</dbReference>
<evidence type="ECO:0000256" key="5">
    <source>
        <dbReference type="PROSITE-ProRule" id="PRU01191"/>
    </source>
</evidence>
<feature type="compositionally biased region" description="Polar residues" evidence="6">
    <location>
        <begin position="38"/>
        <end position="48"/>
    </location>
</feature>